<dbReference type="EMBL" id="JAFJYH010000016">
    <property type="protein sequence ID" value="KAG4424874.1"/>
    <property type="molecule type" value="Genomic_DNA"/>
</dbReference>
<comment type="caution">
    <text evidence="1">The sequence shown here is derived from an EMBL/GenBank/DDBJ whole genome shotgun (WGS) entry which is preliminary data.</text>
</comment>
<dbReference type="Proteomes" id="UP000664132">
    <property type="component" value="Unassembled WGS sequence"/>
</dbReference>
<sequence>MPELSEITYSRDEAIAAIREYYKFLCQMYLNKSDIADPPAGGWPSITMDNLRDLVKSEEVVSLLRHLPCIRLERLDAEAAPFCKFANWNANAIDLSTGRATAEHLKLTSEGDEFYEESSAHVVGLTSSGRDNPVFVLDTELGVIHWAECPDEVRYNPSREDVQDDPYDYAPENEAEWRADAPAWAIKDFFELLKDQIRELQFIPISSRRVIDVYTRFGLDSDGMISMLQNIYREHGWPNLQRYQKQECLEAVQMALEERYPEHADSR</sequence>
<organism evidence="1 2">
    <name type="scientific">Cadophora malorum</name>
    <dbReference type="NCBI Taxonomy" id="108018"/>
    <lineage>
        <taxon>Eukaryota</taxon>
        <taxon>Fungi</taxon>
        <taxon>Dikarya</taxon>
        <taxon>Ascomycota</taxon>
        <taxon>Pezizomycotina</taxon>
        <taxon>Leotiomycetes</taxon>
        <taxon>Helotiales</taxon>
        <taxon>Ploettnerulaceae</taxon>
        <taxon>Cadophora</taxon>
    </lineage>
</organism>
<reference evidence="1" key="1">
    <citation type="submission" date="2021-02" db="EMBL/GenBank/DDBJ databases">
        <title>Genome sequence Cadophora malorum strain M34.</title>
        <authorList>
            <person name="Stefanovic E."/>
            <person name="Vu D."/>
            <person name="Scully C."/>
            <person name="Dijksterhuis J."/>
            <person name="Roader J."/>
            <person name="Houbraken J."/>
        </authorList>
    </citation>
    <scope>NUCLEOTIDE SEQUENCE</scope>
    <source>
        <strain evidence="1">M34</strain>
    </source>
</reference>
<keyword evidence="2" id="KW-1185">Reference proteome</keyword>
<proteinExistence type="predicted"/>
<evidence type="ECO:0000313" key="2">
    <source>
        <dbReference type="Proteomes" id="UP000664132"/>
    </source>
</evidence>
<dbReference type="AlphaFoldDB" id="A0A8H7WHA0"/>
<name>A0A8H7WHA0_9HELO</name>
<protein>
    <submittedName>
        <fullName evidence="1">Uncharacterized protein</fullName>
    </submittedName>
</protein>
<dbReference type="OrthoDB" id="5343383at2759"/>
<evidence type="ECO:0000313" key="1">
    <source>
        <dbReference type="EMBL" id="KAG4424874.1"/>
    </source>
</evidence>
<gene>
    <name evidence="1" type="ORF">IFR04_002034</name>
</gene>
<accession>A0A8H7WHA0</accession>